<evidence type="ECO:0000259" key="1">
    <source>
        <dbReference type="Pfam" id="PF09820"/>
    </source>
</evidence>
<accession>A0A9D1TQN3</accession>
<dbReference type="Pfam" id="PF09820">
    <property type="entry name" value="AAA-ATPase_like"/>
    <property type="match status" value="1"/>
</dbReference>
<dbReference type="PANTHER" id="PTHR34825">
    <property type="entry name" value="CONSERVED PROTEIN, WITH A WEAK D-GALACTARATE DEHYDRATASE/ALTRONATE HYDROLASE DOMAIN"/>
    <property type="match status" value="1"/>
</dbReference>
<dbReference type="AlphaFoldDB" id="A0A9D1TQN3"/>
<organism evidence="2 3">
    <name type="scientific">Candidatus Desulfovibrio intestinipullorum</name>
    <dbReference type="NCBI Taxonomy" id="2838536"/>
    <lineage>
        <taxon>Bacteria</taxon>
        <taxon>Pseudomonadati</taxon>
        <taxon>Thermodesulfobacteriota</taxon>
        <taxon>Desulfovibrionia</taxon>
        <taxon>Desulfovibrionales</taxon>
        <taxon>Desulfovibrionaceae</taxon>
        <taxon>Desulfovibrio</taxon>
    </lineage>
</organism>
<sequence length="564" mass="64514">MPRYPIEIGCVDFRSMRERQLRYVDKTAFIAEFLVSNRPTVSLITRPRRFGKTLTMSMLKEFFDIRRKGTRSFDGLAIKYNHTLCDEWMNKFPILSLSLKDVGTGDFSRALEGMRFIISELCDEHAYLADSPQLTEQNKKDFQALTARQGDLAFLSSSLRLLCRLLVKHWGSAPILLIDDYDDPLTRARQYGYQEPMAGFLRDFFSRALKDNTDLALAVLTGCLQTPGQRLFSDLNTVRCYGISDTKFADKFGFTSAEVDALLEQAGIPDKAPLLREWYGGYRFGARSELYCPWNVLQYLAEYADNPSHTPQCYRMNTSENFLHKQFFEETNLPISEKLRALAKGEPVIATIEGGASCGEQSSPMHLWSLLHQTGYLTRCPDAWLAETGRTLRPGQAALVLPNRELHTWLASSVDNFFTETLQQTDQAFFEAFWSSGEEAVSCRLAQLCSRTEGYQEYYAHFHHTLVLRLFQAFQYDAAFSFERGPAESYLIVLHHNRKDAAVMAIRTGREDVLENLTRLAIEQIRVYLEQYDVPCCKPGARIFCWGVAFAQKECVARCRLVEC</sequence>
<protein>
    <submittedName>
        <fullName evidence="2">AAA family ATPase</fullName>
    </submittedName>
</protein>
<evidence type="ECO:0000313" key="2">
    <source>
        <dbReference type="EMBL" id="HIW01609.1"/>
    </source>
</evidence>
<name>A0A9D1TQN3_9BACT</name>
<feature type="domain" description="AAA-ATPase-like" evidence="1">
    <location>
        <begin position="8"/>
        <end position="225"/>
    </location>
</feature>
<dbReference type="EMBL" id="DXHV01000084">
    <property type="protein sequence ID" value="HIW01609.1"/>
    <property type="molecule type" value="Genomic_DNA"/>
</dbReference>
<gene>
    <name evidence="2" type="ORF">H9894_10565</name>
</gene>
<reference evidence="2" key="1">
    <citation type="journal article" date="2021" name="PeerJ">
        <title>Extensive microbial diversity within the chicken gut microbiome revealed by metagenomics and culture.</title>
        <authorList>
            <person name="Gilroy R."/>
            <person name="Ravi A."/>
            <person name="Getino M."/>
            <person name="Pursley I."/>
            <person name="Horton D.L."/>
            <person name="Alikhan N.F."/>
            <person name="Baker D."/>
            <person name="Gharbi K."/>
            <person name="Hall N."/>
            <person name="Watson M."/>
            <person name="Adriaenssens E.M."/>
            <person name="Foster-Nyarko E."/>
            <person name="Jarju S."/>
            <person name="Secka A."/>
            <person name="Antonio M."/>
            <person name="Oren A."/>
            <person name="Chaudhuri R.R."/>
            <person name="La Ragione R."/>
            <person name="Hildebrand F."/>
            <person name="Pallen M.J."/>
        </authorList>
    </citation>
    <scope>NUCLEOTIDE SEQUENCE</scope>
    <source>
        <strain evidence="2">ChiHecec2B26-446</strain>
    </source>
</reference>
<evidence type="ECO:0000313" key="3">
    <source>
        <dbReference type="Proteomes" id="UP000886752"/>
    </source>
</evidence>
<comment type="caution">
    <text evidence="2">The sequence shown here is derived from an EMBL/GenBank/DDBJ whole genome shotgun (WGS) entry which is preliminary data.</text>
</comment>
<proteinExistence type="predicted"/>
<reference evidence="2" key="2">
    <citation type="submission" date="2021-04" db="EMBL/GenBank/DDBJ databases">
        <authorList>
            <person name="Gilroy R."/>
        </authorList>
    </citation>
    <scope>NUCLEOTIDE SEQUENCE</scope>
    <source>
        <strain evidence="2">ChiHecec2B26-446</strain>
    </source>
</reference>
<dbReference type="Proteomes" id="UP000886752">
    <property type="component" value="Unassembled WGS sequence"/>
</dbReference>
<dbReference type="PANTHER" id="PTHR34825:SF1">
    <property type="entry name" value="AAA-ATPASE-LIKE DOMAIN-CONTAINING PROTEIN"/>
    <property type="match status" value="1"/>
</dbReference>
<dbReference type="InterPro" id="IPR018631">
    <property type="entry name" value="AAA-ATPase-like_dom"/>
</dbReference>